<evidence type="ECO:0000313" key="2">
    <source>
        <dbReference type="Proteomes" id="UP000283619"/>
    </source>
</evidence>
<dbReference type="AlphaFoldDB" id="A0A423PC23"/>
<gene>
    <name evidence="1" type="ORF">BK673_04005</name>
</gene>
<proteinExistence type="predicted"/>
<protein>
    <submittedName>
        <fullName evidence="1">Uncharacterized protein</fullName>
    </submittedName>
</protein>
<name>A0A423PC23_PSEFL</name>
<accession>A0A423PC23</accession>
<dbReference type="Proteomes" id="UP000283619">
    <property type="component" value="Unassembled WGS sequence"/>
</dbReference>
<evidence type="ECO:0000313" key="1">
    <source>
        <dbReference type="EMBL" id="ROO13197.1"/>
    </source>
</evidence>
<comment type="caution">
    <text evidence="1">The sequence shown here is derived from an EMBL/GenBank/DDBJ whole genome shotgun (WGS) entry which is preliminary data.</text>
</comment>
<organism evidence="1 2">
    <name type="scientific">Pseudomonas fluorescens</name>
    <dbReference type="NCBI Taxonomy" id="294"/>
    <lineage>
        <taxon>Bacteria</taxon>
        <taxon>Pseudomonadati</taxon>
        <taxon>Pseudomonadota</taxon>
        <taxon>Gammaproteobacteria</taxon>
        <taxon>Pseudomonadales</taxon>
        <taxon>Pseudomonadaceae</taxon>
        <taxon>Pseudomonas</taxon>
    </lineage>
</organism>
<sequence length="665" mass="76096">MVSSPARRPLEDYWIPADIRLPAADTQGFRILKGRRYVDVPDGHCVLVAIDPKMGLYRATRASERNPSGPLLELDPQSKLWRPLEGMPSIRSITDLNGGLDGHKKMMDESAALARELHSAWFELKGQEGERTAIVKYELQYHRHLAAVDKCFDFYLKEQVSLLIYKGISVYEAELFKIQLKRFEVLCRIMQASDRRKLIETQPGTAVTLEQHRSNAGYLKSKLALLRKRQIIAEELLQKSQYNQNDFSEWGYDPMEIHKDTADWLHSKCQVLAAEQGSRMPVFLSLPFSELTRAFLDVDAIPQEARIPVLSDLLEQCTSIRNSFEYLEFPSAHITSRQEIIDAIRSFESTLEDRLALYHRDLESLPLLPSSDQSIDFDFIPAQRANQPASMPTRMFRSKQNGVHKIRLGQPRRGAADEELMDVMHPHQPDEILQTYERREGEWHRRVAPLEESLSKLTTGAEQHLAISDQYLRAAWQQEAAKHNASGIVDELVSKAIVLDDLIPQIEKAPNPSDINVEPVVQRLRQDSQRLRNEAEAIRIRLFKDKSYLSADRVVHLISLDELRVKRTKSRQPLGKGANKEFLDTYLLSDKHTGEGLWEAHFHYPKTGSSALEFKDRGGHLKTLDQARAGVSSQRRDEQAGRPHVAIWRLTLDRKTAQKIFDLAS</sequence>
<dbReference type="EMBL" id="MOBZ01000002">
    <property type="protein sequence ID" value="ROO13197.1"/>
    <property type="molecule type" value="Genomic_DNA"/>
</dbReference>
<reference evidence="1 2" key="1">
    <citation type="submission" date="2016-10" db="EMBL/GenBank/DDBJ databases">
        <title>Comparative genome analysis of multiple Pseudomonas spp. focuses on biocontrol and plant growth promoting traits.</title>
        <authorList>
            <person name="Tao X.-Y."/>
            <person name="Taylor C.G."/>
        </authorList>
    </citation>
    <scope>NUCLEOTIDE SEQUENCE [LARGE SCALE GENOMIC DNA]</scope>
    <source>
        <strain evidence="1 2">36G2</strain>
    </source>
</reference>